<dbReference type="SUPFAM" id="SSF53613">
    <property type="entry name" value="Ribokinase-like"/>
    <property type="match status" value="1"/>
</dbReference>
<accession>A0A212PZQ7</accession>
<dbReference type="PANTHER" id="PTHR43085">
    <property type="entry name" value="HEXOKINASE FAMILY MEMBER"/>
    <property type="match status" value="1"/>
</dbReference>
<evidence type="ECO:0000313" key="5">
    <source>
        <dbReference type="EMBL" id="SNB52469.1"/>
    </source>
</evidence>
<evidence type="ECO:0000256" key="3">
    <source>
        <dbReference type="ARBA" id="ARBA00022777"/>
    </source>
</evidence>
<dbReference type="GO" id="GO:0019698">
    <property type="term" value="P:D-galacturonate catabolic process"/>
    <property type="evidence" value="ECO:0007669"/>
    <property type="project" value="TreeGrafter"/>
</dbReference>
<dbReference type="EMBL" id="FYEH01000001">
    <property type="protein sequence ID" value="SNB52469.1"/>
    <property type="molecule type" value="Genomic_DNA"/>
</dbReference>
<dbReference type="Gene3D" id="3.40.1190.20">
    <property type="match status" value="1"/>
</dbReference>
<dbReference type="GO" id="GO:0008673">
    <property type="term" value="F:2-dehydro-3-deoxygluconokinase activity"/>
    <property type="evidence" value="ECO:0007669"/>
    <property type="project" value="TreeGrafter"/>
</dbReference>
<dbReference type="InterPro" id="IPR011611">
    <property type="entry name" value="PfkB_dom"/>
</dbReference>
<keyword evidence="2" id="KW-0808">Transferase</keyword>
<organism evidence="5 6">
    <name type="scientific">Arboricoccus pini</name>
    <dbReference type="NCBI Taxonomy" id="1963835"/>
    <lineage>
        <taxon>Bacteria</taxon>
        <taxon>Pseudomonadati</taxon>
        <taxon>Pseudomonadota</taxon>
        <taxon>Alphaproteobacteria</taxon>
        <taxon>Geminicoccales</taxon>
        <taxon>Geminicoccaceae</taxon>
        <taxon>Arboricoccus</taxon>
    </lineage>
</organism>
<evidence type="ECO:0000256" key="1">
    <source>
        <dbReference type="ARBA" id="ARBA00010688"/>
    </source>
</evidence>
<proteinExistence type="inferred from homology"/>
<evidence type="ECO:0000256" key="2">
    <source>
        <dbReference type="ARBA" id="ARBA00022679"/>
    </source>
</evidence>
<dbReference type="GO" id="GO:0042840">
    <property type="term" value="P:D-glucuronate catabolic process"/>
    <property type="evidence" value="ECO:0007669"/>
    <property type="project" value="TreeGrafter"/>
</dbReference>
<feature type="domain" description="Carbohydrate kinase PfkB" evidence="4">
    <location>
        <begin position="18"/>
        <end position="308"/>
    </location>
</feature>
<dbReference type="GO" id="GO:0005829">
    <property type="term" value="C:cytosol"/>
    <property type="evidence" value="ECO:0007669"/>
    <property type="project" value="TreeGrafter"/>
</dbReference>
<dbReference type="AlphaFoldDB" id="A0A212PZQ7"/>
<dbReference type="Proteomes" id="UP000197065">
    <property type="component" value="Unassembled WGS sequence"/>
</dbReference>
<name>A0A212PZQ7_9PROT</name>
<keyword evidence="6" id="KW-1185">Reference proteome</keyword>
<keyword evidence="3 5" id="KW-0418">Kinase</keyword>
<protein>
    <submittedName>
        <fullName evidence="5">2-keto-3-deoxygluconate kinase</fullName>
    </submittedName>
</protein>
<dbReference type="CDD" id="cd01166">
    <property type="entry name" value="KdgK"/>
    <property type="match status" value="1"/>
</dbReference>
<dbReference type="GO" id="GO:0006974">
    <property type="term" value="P:DNA damage response"/>
    <property type="evidence" value="ECO:0007669"/>
    <property type="project" value="TreeGrafter"/>
</dbReference>
<dbReference type="PANTHER" id="PTHR43085:SF15">
    <property type="entry name" value="2-DEHYDRO-3-DEOXYGLUCONOKINASE"/>
    <property type="match status" value="1"/>
</dbReference>
<dbReference type="InterPro" id="IPR002139">
    <property type="entry name" value="Ribo/fructo_kinase"/>
</dbReference>
<sequence length="321" mass="34174">MSLNANGAGPDSVEADLDLVAIGEPMVEFNQRDPASPSFLMGHGGDTSNCAIAAARAGARVGYLTRLGWDMFGDQFVELWRREGVDCSAVGRDEKAPTGIYFVTHGPDGHAFTYYRRHSAASLMSPEWLPMGYIHRARLLYVSGISFAISESACDTMLAAIDTARLAGREIALDTNLRLGLWSLPRARAILAEAARMANILRPSIDDARLLTGLENPDAIADHYLRLGARIVALTLGSAGALIATGQHRVRLEPHAVACVDATGAGDTFGGAFLAAHLRGADPFTAGRFANAAAALATRDFGAVAPMPRRREIEAYLDGQP</sequence>
<evidence type="ECO:0000313" key="6">
    <source>
        <dbReference type="Proteomes" id="UP000197065"/>
    </source>
</evidence>
<dbReference type="InterPro" id="IPR029056">
    <property type="entry name" value="Ribokinase-like"/>
</dbReference>
<evidence type="ECO:0000259" key="4">
    <source>
        <dbReference type="Pfam" id="PF00294"/>
    </source>
</evidence>
<gene>
    <name evidence="5" type="ORF">SAMN07250955_101259</name>
</gene>
<dbReference type="Pfam" id="PF00294">
    <property type="entry name" value="PfkB"/>
    <property type="match status" value="1"/>
</dbReference>
<reference evidence="5 6" key="1">
    <citation type="submission" date="2017-06" db="EMBL/GenBank/DDBJ databases">
        <authorList>
            <person name="Kim H.J."/>
            <person name="Triplett B.A."/>
        </authorList>
    </citation>
    <scope>NUCLEOTIDE SEQUENCE [LARGE SCALE GENOMIC DNA]</scope>
    <source>
        <strain evidence="5 6">B29T1</strain>
    </source>
</reference>
<dbReference type="PRINTS" id="PR00990">
    <property type="entry name" value="RIBOKINASE"/>
</dbReference>
<dbReference type="RefSeq" id="WP_243389658.1">
    <property type="nucleotide sequence ID" value="NZ_FYEH01000001.1"/>
</dbReference>
<dbReference type="InterPro" id="IPR050306">
    <property type="entry name" value="PfkB_Carbo_kinase"/>
</dbReference>
<comment type="similarity">
    <text evidence="1">Belongs to the carbohydrate kinase PfkB family.</text>
</comment>